<dbReference type="CDD" id="cd06186">
    <property type="entry name" value="NOX_Duox_like_FAD_NADP"/>
    <property type="match status" value="1"/>
</dbReference>
<feature type="compositionally biased region" description="Polar residues" evidence="11">
    <location>
        <begin position="536"/>
        <end position="552"/>
    </location>
</feature>
<sequence length="762" mass="86329">MRLHALILLSLSVPVCFARSRPDDFCFGGCQQALRAVQFNDTGVTAEAWKQKACESLLGVSSLYLCADVYCSEDERQQGLEALNQTCHAFDSSLPPFDIISGYTDEDIKELRRLQPEEASRRVTTTLNEVVMPSEKLFQLTYDTLATAYFESKIHIEYGFAMFYFWTVVITIGMSVRLIALITSLQKQEVQWKAVPDGEDDNNIASNRPKTGILNLVNARFKQYVIVPATFGYKCSQSIGWCTIPPRIQSMTIATFIVMNIYLSSTAYHVFPDNMYWPEVFKQYCRYIADRTGIISLANMPLIWLFGTRNNVLLWITGWDFATYNNFHRWVARVSTVQAVVHSIAYTVSIFRDGGWPYFMKFLSKRYFFNGEFATVAMVAICCFSVYGLRRSYYEIFLFLHIILSIVVLITMWYHVEIFDGEYDGFIWPCVYMWLFDRILRVFRILSFNVKFWTTEAIATYDSDCNIVRLAVPYTKSLLEPQPGAFYYVYVLNSCKFWESHPFTLAYATEDEDSAEESRAPSPSLGTITPPHRVSTPVSGPENSVSTPVASGEMSTLLGQSKTSAPLSMTFIIRPYDGFTRRLKESAQQTPAKSRVLIEGPYGHTLPLHKYQNVLFIAGGTGIAMPLSYITSLLSSSSSTISSLHIVWAVREHEFLDQVIKTDFRGSLDDERLILSAYITRPKEVDKNDEEIPAYPKALSVFHGRPDVRKEVEDMSRDARGEGLAVVACGPGMMADDARAAVVDVLGTGKAGVDYFEESFNW</sequence>
<comment type="similarity">
    <text evidence="2">Belongs to the ferric reductase (FRE) family.</text>
</comment>
<feature type="signal peptide" evidence="13">
    <location>
        <begin position="1"/>
        <end position="18"/>
    </location>
</feature>
<evidence type="ECO:0000256" key="8">
    <source>
        <dbReference type="ARBA" id="ARBA00023065"/>
    </source>
</evidence>
<dbReference type="Gene3D" id="3.40.50.80">
    <property type="entry name" value="Nucleotide-binding domain of ferredoxin-NADP reductase (FNR) module"/>
    <property type="match status" value="1"/>
</dbReference>
<accession>A0A3D8S832</accession>
<keyword evidence="3" id="KW-0813">Transport</keyword>
<keyword evidence="13" id="KW-0732">Signal</keyword>
<dbReference type="SFLD" id="SFLDG01168">
    <property type="entry name" value="Ferric_reductase_subgroup_(FRE"/>
    <property type="match status" value="1"/>
</dbReference>
<keyword evidence="6 12" id="KW-1133">Transmembrane helix</keyword>
<evidence type="ECO:0000313" key="16">
    <source>
        <dbReference type="Proteomes" id="UP000256645"/>
    </source>
</evidence>
<dbReference type="SUPFAM" id="SSF52343">
    <property type="entry name" value="Ferredoxin reductase-like, C-terminal NADP-linked domain"/>
    <property type="match status" value="1"/>
</dbReference>
<dbReference type="STRING" id="1849047.A0A3D8S832"/>
<keyword evidence="8" id="KW-0406">Ion transport</keyword>
<evidence type="ECO:0000256" key="3">
    <source>
        <dbReference type="ARBA" id="ARBA00022448"/>
    </source>
</evidence>
<dbReference type="GO" id="GO:0015677">
    <property type="term" value="P:copper ion import"/>
    <property type="evidence" value="ECO:0007669"/>
    <property type="project" value="TreeGrafter"/>
</dbReference>
<dbReference type="PANTHER" id="PTHR32361:SF9">
    <property type="entry name" value="FERRIC REDUCTASE TRANSMEMBRANE COMPONENT 3-RELATED"/>
    <property type="match status" value="1"/>
</dbReference>
<evidence type="ECO:0000313" key="15">
    <source>
        <dbReference type="EMBL" id="RDW82495.1"/>
    </source>
</evidence>
<feature type="transmembrane region" description="Helical" evidence="12">
    <location>
        <begin position="367"/>
        <end position="389"/>
    </location>
</feature>
<dbReference type="Proteomes" id="UP000256645">
    <property type="component" value="Unassembled WGS sequence"/>
</dbReference>
<evidence type="ECO:0000256" key="5">
    <source>
        <dbReference type="ARBA" id="ARBA00022982"/>
    </source>
</evidence>
<comment type="caution">
    <text evidence="15">The sequence shown here is derived from an EMBL/GenBank/DDBJ whole genome shotgun (WGS) entry which is preliminary data.</text>
</comment>
<dbReference type="InterPro" id="IPR013112">
    <property type="entry name" value="FAD-bd_8"/>
</dbReference>
<feature type="transmembrane region" description="Helical" evidence="12">
    <location>
        <begin position="163"/>
        <end position="183"/>
    </location>
</feature>
<name>A0A3D8S832_9HELO</name>
<organism evidence="15 16">
    <name type="scientific">Coleophoma cylindrospora</name>
    <dbReference type="NCBI Taxonomy" id="1849047"/>
    <lineage>
        <taxon>Eukaryota</taxon>
        <taxon>Fungi</taxon>
        <taxon>Dikarya</taxon>
        <taxon>Ascomycota</taxon>
        <taxon>Pezizomycotina</taxon>
        <taxon>Leotiomycetes</taxon>
        <taxon>Helotiales</taxon>
        <taxon>Dermateaceae</taxon>
        <taxon>Coleophoma</taxon>
    </lineage>
</organism>
<feature type="chain" id="PRO_5017641204" description="FAD-binding FR-type domain-containing protein" evidence="13">
    <location>
        <begin position="19"/>
        <end position="762"/>
    </location>
</feature>
<feature type="domain" description="FAD-binding FR-type" evidence="14">
    <location>
        <begin position="432"/>
        <end position="608"/>
    </location>
</feature>
<evidence type="ECO:0000256" key="13">
    <source>
        <dbReference type="SAM" id="SignalP"/>
    </source>
</evidence>
<proteinExistence type="inferred from homology"/>
<keyword evidence="10" id="KW-0325">Glycoprotein</keyword>
<dbReference type="InterPro" id="IPR013121">
    <property type="entry name" value="Fe_red_NAD-bd_6"/>
</dbReference>
<keyword evidence="5" id="KW-0249">Electron transport</keyword>
<dbReference type="InterPro" id="IPR051410">
    <property type="entry name" value="Ferric/Cupric_Reductase"/>
</dbReference>
<reference evidence="15 16" key="1">
    <citation type="journal article" date="2018" name="IMA Fungus">
        <title>IMA Genome-F 9: Draft genome sequence of Annulohypoxylon stygium, Aspergillus mulundensis, Berkeleyomyces basicola (syn. Thielaviopsis basicola), Ceratocystis smalleyi, two Cercospora beticola strains, Coleophoma cylindrospora, Fusarium fracticaudum, Phialophora cf. hyalina, and Morchella septimelata.</title>
        <authorList>
            <person name="Wingfield B.D."/>
            <person name="Bills G.F."/>
            <person name="Dong Y."/>
            <person name="Huang W."/>
            <person name="Nel W.J."/>
            <person name="Swalarsk-Parry B.S."/>
            <person name="Vaghefi N."/>
            <person name="Wilken P.M."/>
            <person name="An Z."/>
            <person name="de Beer Z.W."/>
            <person name="De Vos L."/>
            <person name="Chen L."/>
            <person name="Duong T.A."/>
            <person name="Gao Y."/>
            <person name="Hammerbacher A."/>
            <person name="Kikkert J.R."/>
            <person name="Li Y."/>
            <person name="Li H."/>
            <person name="Li K."/>
            <person name="Li Q."/>
            <person name="Liu X."/>
            <person name="Ma X."/>
            <person name="Naidoo K."/>
            <person name="Pethybridge S.J."/>
            <person name="Sun J."/>
            <person name="Steenkamp E.T."/>
            <person name="van der Nest M.A."/>
            <person name="van Wyk S."/>
            <person name="Wingfield M.J."/>
            <person name="Xiong C."/>
            <person name="Yue Q."/>
            <person name="Zhang X."/>
        </authorList>
    </citation>
    <scope>NUCLEOTIDE SEQUENCE [LARGE SCALE GENOMIC DNA]</scope>
    <source>
        <strain evidence="15 16">BP6252</strain>
    </source>
</reference>
<evidence type="ECO:0000256" key="2">
    <source>
        <dbReference type="ARBA" id="ARBA00006278"/>
    </source>
</evidence>
<dbReference type="InterPro" id="IPR039261">
    <property type="entry name" value="FNR_nucleotide-bd"/>
</dbReference>
<evidence type="ECO:0000256" key="9">
    <source>
        <dbReference type="ARBA" id="ARBA00023136"/>
    </source>
</evidence>
<dbReference type="SFLD" id="SFLDS00052">
    <property type="entry name" value="Ferric_Reductase_Domain"/>
    <property type="match status" value="1"/>
</dbReference>
<evidence type="ECO:0000256" key="1">
    <source>
        <dbReference type="ARBA" id="ARBA00004141"/>
    </source>
</evidence>
<keyword evidence="4 12" id="KW-0812">Transmembrane</keyword>
<dbReference type="AlphaFoldDB" id="A0A3D8S832"/>
<feature type="transmembrane region" description="Helical" evidence="12">
    <location>
        <begin position="396"/>
        <end position="414"/>
    </location>
</feature>
<dbReference type="OrthoDB" id="167398at2759"/>
<dbReference type="Pfam" id="PF08030">
    <property type="entry name" value="NAD_binding_6"/>
    <property type="match status" value="1"/>
</dbReference>
<keyword evidence="16" id="KW-1185">Reference proteome</keyword>
<protein>
    <recommendedName>
        <fullName evidence="14">FAD-binding FR-type domain-containing protein</fullName>
    </recommendedName>
</protein>
<evidence type="ECO:0000256" key="6">
    <source>
        <dbReference type="ARBA" id="ARBA00022989"/>
    </source>
</evidence>
<feature type="region of interest" description="Disordered" evidence="11">
    <location>
        <begin position="512"/>
        <end position="552"/>
    </location>
</feature>
<dbReference type="InterPro" id="IPR013130">
    <property type="entry name" value="Fe3_Rdtase_TM_dom"/>
</dbReference>
<comment type="subcellular location">
    <subcellularLocation>
        <location evidence="1">Membrane</location>
        <topology evidence="1">Multi-pass membrane protein</topology>
    </subcellularLocation>
</comment>
<feature type="transmembrane region" description="Helical" evidence="12">
    <location>
        <begin position="253"/>
        <end position="271"/>
    </location>
</feature>
<dbReference type="PROSITE" id="PS51384">
    <property type="entry name" value="FAD_FR"/>
    <property type="match status" value="1"/>
</dbReference>
<dbReference type="Pfam" id="PF01794">
    <property type="entry name" value="Ferric_reduct"/>
    <property type="match status" value="1"/>
</dbReference>
<dbReference type="InterPro" id="IPR017927">
    <property type="entry name" value="FAD-bd_FR_type"/>
</dbReference>
<evidence type="ECO:0000256" key="12">
    <source>
        <dbReference type="SAM" id="Phobius"/>
    </source>
</evidence>
<dbReference type="Pfam" id="PF08022">
    <property type="entry name" value="FAD_binding_8"/>
    <property type="match status" value="1"/>
</dbReference>
<dbReference type="GO" id="GO:0006879">
    <property type="term" value="P:intracellular iron ion homeostasis"/>
    <property type="evidence" value="ECO:0007669"/>
    <property type="project" value="TreeGrafter"/>
</dbReference>
<keyword evidence="9 12" id="KW-0472">Membrane</keyword>
<evidence type="ECO:0000256" key="11">
    <source>
        <dbReference type="SAM" id="MobiDB-lite"/>
    </source>
</evidence>
<dbReference type="EMBL" id="PDLM01000003">
    <property type="protein sequence ID" value="RDW82495.1"/>
    <property type="molecule type" value="Genomic_DNA"/>
</dbReference>
<dbReference type="GO" id="GO:0005886">
    <property type="term" value="C:plasma membrane"/>
    <property type="evidence" value="ECO:0007669"/>
    <property type="project" value="TreeGrafter"/>
</dbReference>
<dbReference type="GO" id="GO:0006826">
    <property type="term" value="P:iron ion transport"/>
    <property type="evidence" value="ECO:0007669"/>
    <property type="project" value="TreeGrafter"/>
</dbReference>
<keyword evidence="7" id="KW-0560">Oxidoreductase</keyword>
<dbReference type="GO" id="GO:0000293">
    <property type="term" value="F:ferric-chelate reductase activity"/>
    <property type="evidence" value="ECO:0007669"/>
    <property type="project" value="UniProtKB-ARBA"/>
</dbReference>
<evidence type="ECO:0000256" key="10">
    <source>
        <dbReference type="ARBA" id="ARBA00023180"/>
    </source>
</evidence>
<evidence type="ECO:0000256" key="4">
    <source>
        <dbReference type="ARBA" id="ARBA00022692"/>
    </source>
</evidence>
<dbReference type="PANTHER" id="PTHR32361">
    <property type="entry name" value="FERRIC/CUPRIC REDUCTASE TRANSMEMBRANE COMPONENT"/>
    <property type="match status" value="1"/>
</dbReference>
<gene>
    <name evidence="15" type="ORF">BP6252_03607</name>
</gene>
<evidence type="ECO:0000259" key="14">
    <source>
        <dbReference type="PROSITE" id="PS51384"/>
    </source>
</evidence>
<evidence type="ECO:0000256" key="7">
    <source>
        <dbReference type="ARBA" id="ARBA00023002"/>
    </source>
</evidence>